<dbReference type="InterPro" id="IPR052164">
    <property type="entry name" value="Anthracycline_SecMetBiosynth"/>
</dbReference>
<feature type="domain" description="VOC" evidence="1">
    <location>
        <begin position="4"/>
        <end position="119"/>
    </location>
</feature>
<proteinExistence type="predicted"/>
<reference evidence="3" key="1">
    <citation type="journal article" date="2019" name="Int. J. Syst. Evol. Microbiol.">
        <title>The Global Catalogue of Microorganisms (GCM) 10K type strain sequencing project: providing services to taxonomists for standard genome sequencing and annotation.</title>
        <authorList>
            <consortium name="The Broad Institute Genomics Platform"/>
            <consortium name="The Broad Institute Genome Sequencing Center for Infectious Disease"/>
            <person name="Wu L."/>
            <person name="Ma J."/>
        </authorList>
    </citation>
    <scope>NUCLEOTIDE SEQUENCE [LARGE SCALE GENOMIC DNA]</scope>
    <source>
        <strain evidence="3">KCTC 42875</strain>
    </source>
</reference>
<dbReference type="PANTHER" id="PTHR33993">
    <property type="entry name" value="GLYOXALASE-RELATED"/>
    <property type="match status" value="1"/>
</dbReference>
<accession>A0ABV7RPZ2</accession>
<gene>
    <name evidence="2" type="ORF">ACFOLC_11795</name>
</gene>
<evidence type="ECO:0000313" key="2">
    <source>
        <dbReference type="EMBL" id="MFC3551691.1"/>
    </source>
</evidence>
<protein>
    <submittedName>
        <fullName evidence="2">VOC family protein</fullName>
    </submittedName>
</protein>
<dbReference type="Pfam" id="PF00903">
    <property type="entry name" value="Glyoxalase"/>
    <property type="match status" value="1"/>
</dbReference>
<comment type="caution">
    <text evidence="2">The sequence shown here is derived from an EMBL/GenBank/DDBJ whole genome shotgun (WGS) entry which is preliminary data.</text>
</comment>
<evidence type="ECO:0000313" key="3">
    <source>
        <dbReference type="Proteomes" id="UP001595740"/>
    </source>
</evidence>
<dbReference type="RefSeq" id="WP_386759463.1">
    <property type="nucleotide sequence ID" value="NZ_JBHRXK010000005.1"/>
</dbReference>
<dbReference type="PROSITE" id="PS51819">
    <property type="entry name" value="VOC"/>
    <property type="match status" value="1"/>
</dbReference>
<dbReference type="InterPro" id="IPR004360">
    <property type="entry name" value="Glyas_Fos-R_dOase_dom"/>
</dbReference>
<dbReference type="InterPro" id="IPR037523">
    <property type="entry name" value="VOC_core"/>
</dbReference>
<dbReference type="Gene3D" id="3.10.180.10">
    <property type="entry name" value="2,3-Dihydroxybiphenyl 1,2-Dioxygenase, domain 1"/>
    <property type="match status" value="1"/>
</dbReference>
<dbReference type="InterPro" id="IPR029068">
    <property type="entry name" value="Glyas_Bleomycin-R_OHBP_Dase"/>
</dbReference>
<keyword evidence="3" id="KW-1185">Reference proteome</keyword>
<name>A0ABV7RPZ2_9GAMM</name>
<organism evidence="2 3">
    <name type="scientific">Lysobacter cavernae</name>
    <dbReference type="NCBI Taxonomy" id="1685901"/>
    <lineage>
        <taxon>Bacteria</taxon>
        <taxon>Pseudomonadati</taxon>
        <taxon>Pseudomonadota</taxon>
        <taxon>Gammaproteobacteria</taxon>
        <taxon>Lysobacterales</taxon>
        <taxon>Lysobacteraceae</taxon>
        <taxon>Lysobacter</taxon>
    </lineage>
</organism>
<dbReference type="EMBL" id="JBHRXK010000005">
    <property type="protein sequence ID" value="MFC3551691.1"/>
    <property type="molecule type" value="Genomic_DNA"/>
</dbReference>
<dbReference type="Proteomes" id="UP001595740">
    <property type="component" value="Unassembled WGS sequence"/>
</dbReference>
<dbReference type="SUPFAM" id="SSF54593">
    <property type="entry name" value="Glyoxalase/Bleomycin resistance protein/Dihydroxybiphenyl dioxygenase"/>
    <property type="match status" value="1"/>
</dbReference>
<sequence>MLRKVAFTMYPVADVQRARGFYEGLLGLTAGSVGNQGDGWWVEYDLPGGGCMALTNFIPDQPSSAAGGTIAFEVEDLDALMADLKGKGVTFLGDVVHSPVCRMAVCLDTEGNSILLHQLKAK</sequence>
<evidence type="ECO:0000259" key="1">
    <source>
        <dbReference type="PROSITE" id="PS51819"/>
    </source>
</evidence>